<dbReference type="GO" id="GO:0003993">
    <property type="term" value="F:acid phosphatase activity"/>
    <property type="evidence" value="ECO:0007669"/>
    <property type="project" value="UniProtKB-EC"/>
</dbReference>
<name>A0A375C7N4_9BURK</name>
<dbReference type="Gene3D" id="1.20.144.10">
    <property type="entry name" value="Phosphatidic acid phosphatase type 2/haloperoxidase"/>
    <property type="match status" value="1"/>
</dbReference>
<dbReference type="EC" id="3.1.3.2" evidence="1"/>
<evidence type="ECO:0000256" key="2">
    <source>
        <dbReference type="SAM" id="MobiDB-lite"/>
    </source>
</evidence>
<comment type="similarity">
    <text evidence="1">Belongs to the class A bacterial acid phosphatase family.</text>
</comment>
<protein>
    <recommendedName>
        <fullName evidence="1">Acid phosphatase</fullName>
        <ecNumber evidence="1">3.1.3.2</ecNumber>
    </recommendedName>
</protein>
<comment type="catalytic activity">
    <reaction evidence="1">
        <text>a phosphate monoester + H2O = an alcohol + phosphate</text>
        <dbReference type="Rhea" id="RHEA:15017"/>
        <dbReference type="ChEBI" id="CHEBI:15377"/>
        <dbReference type="ChEBI" id="CHEBI:30879"/>
        <dbReference type="ChEBI" id="CHEBI:43474"/>
        <dbReference type="ChEBI" id="CHEBI:67140"/>
        <dbReference type="EC" id="3.1.3.2"/>
    </reaction>
</comment>
<feature type="domain" description="Phosphatidic acid phosphatase type 2/haloperoxidase" evidence="3">
    <location>
        <begin position="125"/>
        <end position="241"/>
    </location>
</feature>
<dbReference type="PRINTS" id="PR00483">
    <property type="entry name" value="BACPHPHTASE"/>
</dbReference>
<dbReference type="Proteomes" id="UP000256297">
    <property type="component" value="Chromosome CBM2589_a"/>
</dbReference>
<organism evidence="4">
    <name type="scientific">Cupriavidus taiwanensis</name>
    <dbReference type="NCBI Taxonomy" id="164546"/>
    <lineage>
        <taxon>Bacteria</taxon>
        <taxon>Pseudomonadati</taxon>
        <taxon>Pseudomonadota</taxon>
        <taxon>Betaproteobacteria</taxon>
        <taxon>Burkholderiales</taxon>
        <taxon>Burkholderiaceae</taxon>
        <taxon>Cupriavidus</taxon>
    </lineage>
</organism>
<dbReference type="RefSeq" id="WP_373425896.1">
    <property type="nucleotide sequence ID" value="NZ_LT976857.1"/>
</dbReference>
<comment type="caution">
    <text evidence="4">The sequence shown here is derived from an EMBL/GenBank/DDBJ whole genome shotgun (WGS) entry which is preliminary data.</text>
</comment>
<dbReference type="SMART" id="SM00014">
    <property type="entry name" value="acidPPc"/>
    <property type="match status" value="1"/>
</dbReference>
<dbReference type="Pfam" id="PF01569">
    <property type="entry name" value="PAP2"/>
    <property type="match status" value="1"/>
</dbReference>
<keyword evidence="1 4" id="KW-0378">Hydrolase</keyword>
<gene>
    <name evidence="4" type="primary">phoC</name>
    <name evidence="4" type="ORF">CBM2589_A70356</name>
</gene>
<dbReference type="PIRSF" id="PIRSF000897">
    <property type="entry name" value="Acid_Ptase_ClsA"/>
    <property type="match status" value="1"/>
</dbReference>
<sequence length="280" mass="29193">MTDQAKPDASLSQPMRALGAAALAALLAGCAAGGTNLSAVPELRPGVPAGYLAAEARPDSLKLLSAPPAQGSAALALDEDAARQAGPLRGSPRWQLAADDAVLTFPQAASAFSCALGVPVSDKDTPYLNMLLRRSLVDAGLSTYKAKDHYKRTRPFVATKTPMCTQAEAAKLEQDGSYPSGHSAIGWAWALILTEIEPARANELLARGRAFGQSRVVCNVHWQSDVNAGRTMAAATVARLHADPTFRADLERARSEVAAARAAGARPSRDCQAESAALAP</sequence>
<dbReference type="EMBL" id="OFSP01000037">
    <property type="protein sequence ID" value="SOY64246.1"/>
    <property type="molecule type" value="Genomic_DNA"/>
</dbReference>
<proteinExistence type="inferred from homology"/>
<reference evidence="4" key="1">
    <citation type="submission" date="2018-01" db="EMBL/GenBank/DDBJ databases">
        <authorList>
            <person name="Clerissi C."/>
        </authorList>
    </citation>
    <scope>NUCLEOTIDE SEQUENCE</scope>
    <source>
        <strain evidence="4">Cupriavidus taiwanensis STM 3521</strain>
    </source>
</reference>
<dbReference type="GO" id="GO:0030288">
    <property type="term" value="C:outer membrane-bounded periplasmic space"/>
    <property type="evidence" value="ECO:0007669"/>
    <property type="project" value="InterPro"/>
</dbReference>
<evidence type="ECO:0000256" key="1">
    <source>
        <dbReference type="PIRNR" id="PIRNR000897"/>
    </source>
</evidence>
<dbReference type="PROSITE" id="PS51257">
    <property type="entry name" value="PROKAR_LIPOPROTEIN"/>
    <property type="match status" value="1"/>
</dbReference>
<feature type="region of interest" description="Disordered" evidence="2">
    <location>
        <begin position="261"/>
        <end position="280"/>
    </location>
</feature>
<dbReference type="SUPFAM" id="SSF48317">
    <property type="entry name" value="Acid phosphatase/Vanadium-dependent haloperoxidase"/>
    <property type="match status" value="1"/>
</dbReference>
<dbReference type="AlphaFoldDB" id="A0A375C7N4"/>
<evidence type="ECO:0000313" key="4">
    <source>
        <dbReference type="EMBL" id="SOY64246.1"/>
    </source>
</evidence>
<dbReference type="InterPro" id="IPR000326">
    <property type="entry name" value="PAP2/HPO"/>
</dbReference>
<evidence type="ECO:0000259" key="3">
    <source>
        <dbReference type="SMART" id="SM00014"/>
    </source>
</evidence>
<dbReference type="InterPro" id="IPR036938">
    <property type="entry name" value="PAP2/HPO_sf"/>
</dbReference>
<dbReference type="CDD" id="cd03397">
    <property type="entry name" value="PAP2_acid_phosphatase"/>
    <property type="match status" value="1"/>
</dbReference>
<accession>A0A375C7N4</accession>
<dbReference type="InterPro" id="IPR001011">
    <property type="entry name" value="Acid_Pase_classA_bac"/>
</dbReference>